<name>A0A073J633_9BACT</name>
<reference evidence="1 2" key="1">
    <citation type="submission" date="2014-04" db="EMBL/GenBank/DDBJ databases">
        <title>Draft Genome Sequence of Synergistes jonesii.</title>
        <authorList>
            <person name="Coil D.A."/>
            <person name="Eisen J.A."/>
            <person name="Holland-Moritz H.E."/>
        </authorList>
    </citation>
    <scope>NUCLEOTIDE SEQUENCE [LARGE SCALE GENOMIC DNA]</scope>
    <source>
        <strain evidence="1 2">78-1</strain>
    </source>
</reference>
<dbReference type="RefSeq" id="WP_037974524.1">
    <property type="nucleotide sequence ID" value="NZ_JMKI01000006.1"/>
</dbReference>
<dbReference type="OrthoDB" id="2990152at2"/>
<protein>
    <submittedName>
        <fullName evidence="1">Uncharacterized protein</fullName>
    </submittedName>
</protein>
<organism evidence="1 2">
    <name type="scientific">Synergistes jonesii</name>
    <dbReference type="NCBI Taxonomy" id="2754"/>
    <lineage>
        <taxon>Bacteria</taxon>
        <taxon>Thermotogati</taxon>
        <taxon>Synergistota</taxon>
        <taxon>Synergistia</taxon>
        <taxon>Synergistales</taxon>
        <taxon>Synergistaceae</taxon>
        <taxon>Synergistes</taxon>
    </lineage>
</organism>
<evidence type="ECO:0000313" key="1">
    <source>
        <dbReference type="EMBL" id="KEJ93182.1"/>
    </source>
</evidence>
<dbReference type="Proteomes" id="UP000027665">
    <property type="component" value="Unassembled WGS sequence"/>
</dbReference>
<accession>A0A073J633</accession>
<dbReference type="eggNOG" id="ENOG5033EB3">
    <property type="taxonomic scope" value="Bacteria"/>
</dbReference>
<dbReference type="STRING" id="2754.EH55_12835"/>
<dbReference type="EMBL" id="JMKI01000006">
    <property type="protein sequence ID" value="KEJ93182.1"/>
    <property type="molecule type" value="Genomic_DNA"/>
</dbReference>
<proteinExistence type="predicted"/>
<dbReference type="GeneID" id="90982840"/>
<keyword evidence="2" id="KW-1185">Reference proteome</keyword>
<comment type="caution">
    <text evidence="1">The sequence shown here is derived from an EMBL/GenBank/DDBJ whole genome shotgun (WGS) entry which is preliminary data.</text>
</comment>
<evidence type="ECO:0000313" key="2">
    <source>
        <dbReference type="Proteomes" id="UP000027665"/>
    </source>
</evidence>
<dbReference type="AlphaFoldDB" id="A0A073J633"/>
<sequence length="110" mass="12042">MEKKLINLTPHEICVYMDDGDILVIPPDETPARCVESSQKIYELNGVPVVIKKYGDVEGLPEKEPGHAYIVSIIVANAVRGTRGDVYITADLVRDASGRVVGCRSFAQVQ</sequence>
<gene>
    <name evidence="1" type="ORF">EH55_12835</name>
</gene>